<dbReference type="GO" id="GO:0006260">
    <property type="term" value="P:DNA replication"/>
    <property type="evidence" value="ECO:0007669"/>
    <property type="project" value="UniProtKB-UniRule"/>
</dbReference>
<dbReference type="CDD" id="cd17932">
    <property type="entry name" value="DEXQc_UvrD"/>
    <property type="match status" value="1"/>
</dbReference>
<feature type="compositionally biased region" description="Low complexity" evidence="13">
    <location>
        <begin position="80"/>
        <end position="93"/>
    </location>
</feature>
<evidence type="ECO:0000256" key="8">
    <source>
        <dbReference type="ARBA" id="ARBA00023235"/>
    </source>
</evidence>
<dbReference type="HAMAP" id="MF_01920">
    <property type="entry name" value="Helicase_Rep"/>
    <property type="match status" value="1"/>
</dbReference>
<evidence type="ECO:0000256" key="7">
    <source>
        <dbReference type="ARBA" id="ARBA00023125"/>
    </source>
</evidence>
<comment type="subunit">
    <text evidence="11">Homodimer.</text>
</comment>
<evidence type="ECO:0000313" key="16">
    <source>
        <dbReference type="EMBL" id="ABC37783.1"/>
    </source>
</evidence>
<dbReference type="HOGENOM" id="CLU_004585_5_4_4"/>
<evidence type="ECO:0000256" key="11">
    <source>
        <dbReference type="HAMAP-Rule" id="MF_01920"/>
    </source>
</evidence>
<evidence type="ECO:0000256" key="2">
    <source>
        <dbReference type="ARBA" id="ARBA00022705"/>
    </source>
</evidence>
<feature type="compositionally biased region" description="Basic and acidic residues" evidence="13">
    <location>
        <begin position="7"/>
        <end position="25"/>
    </location>
</feature>
<evidence type="ECO:0000313" key="17">
    <source>
        <dbReference type="Proteomes" id="UP000001930"/>
    </source>
</evidence>
<dbReference type="PROSITE" id="PS51217">
    <property type="entry name" value="UVRD_HELICASE_CTER"/>
    <property type="match status" value="1"/>
</dbReference>
<dbReference type="Gene3D" id="3.40.50.300">
    <property type="entry name" value="P-loop containing nucleotide triphosphate hydrolases"/>
    <property type="match status" value="2"/>
</dbReference>
<dbReference type="Proteomes" id="UP000001930">
    <property type="component" value="Chromosome I"/>
</dbReference>
<comment type="catalytic activity">
    <reaction evidence="9 11">
        <text>Couples ATP hydrolysis with the unwinding of duplex DNA by translocating in the 3'-5' direction.</text>
        <dbReference type="EC" id="5.6.2.4"/>
    </reaction>
</comment>
<evidence type="ECO:0000256" key="9">
    <source>
        <dbReference type="ARBA" id="ARBA00034617"/>
    </source>
</evidence>
<comment type="catalytic activity">
    <reaction evidence="10 11">
        <text>ATP + H2O = ADP + phosphate + H(+)</text>
        <dbReference type="Rhea" id="RHEA:13065"/>
        <dbReference type="ChEBI" id="CHEBI:15377"/>
        <dbReference type="ChEBI" id="CHEBI:15378"/>
        <dbReference type="ChEBI" id="CHEBI:30616"/>
        <dbReference type="ChEBI" id="CHEBI:43474"/>
        <dbReference type="ChEBI" id="CHEBI:456216"/>
        <dbReference type="EC" id="5.6.2.4"/>
    </reaction>
</comment>
<name>Q2STJ5_BURTA</name>
<feature type="region of interest" description="Disordered" evidence="13">
    <location>
        <begin position="1"/>
        <end position="99"/>
    </location>
</feature>
<feature type="domain" description="UvrD-like helicase C-terminal" evidence="15">
    <location>
        <begin position="445"/>
        <end position="742"/>
    </location>
</feature>
<dbReference type="AlphaFoldDB" id="Q2STJ5"/>
<dbReference type="GO" id="GO:0003697">
    <property type="term" value="F:single-stranded DNA binding"/>
    <property type="evidence" value="ECO:0007669"/>
    <property type="project" value="UniProtKB-UniRule"/>
</dbReference>
<comment type="similarity">
    <text evidence="1 11">Belongs to the helicase family. UvrD subfamily.</text>
</comment>
<keyword evidence="7 11" id="KW-0238">DNA-binding</keyword>
<dbReference type="Pfam" id="PF00580">
    <property type="entry name" value="UvrD-helicase"/>
    <property type="match status" value="1"/>
</dbReference>
<dbReference type="GO" id="GO:0043138">
    <property type="term" value="F:3'-5' DNA helicase activity"/>
    <property type="evidence" value="ECO:0007669"/>
    <property type="project" value="UniProtKB-UniRule"/>
</dbReference>
<evidence type="ECO:0000256" key="5">
    <source>
        <dbReference type="ARBA" id="ARBA00022806"/>
    </source>
</evidence>
<evidence type="ECO:0000256" key="4">
    <source>
        <dbReference type="ARBA" id="ARBA00022801"/>
    </source>
</evidence>
<dbReference type="EMBL" id="CP000086">
    <property type="protein sequence ID" value="ABC37783.1"/>
    <property type="molecule type" value="Genomic_DNA"/>
</dbReference>
<keyword evidence="17" id="KW-1185">Reference proteome</keyword>
<dbReference type="InterPro" id="IPR014016">
    <property type="entry name" value="UvrD-like_ATP-bd"/>
</dbReference>
<dbReference type="InterPro" id="IPR013986">
    <property type="entry name" value="DExx_box_DNA_helicase_dom_sf"/>
</dbReference>
<dbReference type="SUPFAM" id="SSF52540">
    <property type="entry name" value="P-loop containing nucleoside triphosphate hydrolases"/>
    <property type="match status" value="1"/>
</dbReference>
<dbReference type="InterPro" id="IPR014017">
    <property type="entry name" value="DNA_helicase_UvrD-like_C"/>
</dbReference>
<dbReference type="Pfam" id="PF13361">
    <property type="entry name" value="UvrD_C"/>
    <property type="match status" value="1"/>
</dbReference>
<organism evidence="16 17">
    <name type="scientific">Burkholderia thailandensis (strain ATCC 700388 / DSM 13276 / CCUG 48851 / CIP 106301 / E264)</name>
    <dbReference type="NCBI Taxonomy" id="271848"/>
    <lineage>
        <taxon>Bacteria</taxon>
        <taxon>Pseudomonadati</taxon>
        <taxon>Pseudomonadota</taxon>
        <taxon>Betaproteobacteria</taxon>
        <taxon>Burkholderiales</taxon>
        <taxon>Burkholderiaceae</taxon>
        <taxon>Burkholderia</taxon>
        <taxon>pseudomallei group</taxon>
    </lineage>
</organism>
<dbReference type="PANTHER" id="PTHR11070">
    <property type="entry name" value="UVRD / RECB / PCRA DNA HELICASE FAMILY MEMBER"/>
    <property type="match status" value="1"/>
</dbReference>
<dbReference type="GO" id="GO:0016887">
    <property type="term" value="F:ATP hydrolysis activity"/>
    <property type="evidence" value="ECO:0007669"/>
    <property type="project" value="RHEA"/>
</dbReference>
<dbReference type="Gene3D" id="1.10.10.160">
    <property type="match status" value="1"/>
</dbReference>
<keyword evidence="5 11" id="KW-0347">Helicase</keyword>
<feature type="domain" description="UvrD-like helicase ATP-binding" evidence="14">
    <location>
        <begin position="156"/>
        <end position="444"/>
    </location>
</feature>
<dbReference type="Gene3D" id="1.10.486.10">
    <property type="entry name" value="PCRA, domain 4"/>
    <property type="match status" value="1"/>
</dbReference>
<dbReference type="EC" id="5.6.2.4" evidence="11"/>
<evidence type="ECO:0000256" key="13">
    <source>
        <dbReference type="SAM" id="MobiDB-lite"/>
    </source>
</evidence>
<evidence type="ECO:0000256" key="1">
    <source>
        <dbReference type="ARBA" id="ARBA00009922"/>
    </source>
</evidence>
<comment type="function">
    <text evidence="11">Rep helicase is a single-stranded DNA-dependent ATPase involved in DNA replication; it can initiate unwinding at a nick in the DNA. It binds to the single-stranded DNA and acts in a progressive fashion along the DNA in the 3' to 5' direction.</text>
</comment>
<dbReference type="CDD" id="cd18807">
    <property type="entry name" value="SF1_C_UvrD"/>
    <property type="match status" value="1"/>
</dbReference>
<dbReference type="GO" id="GO:0000725">
    <property type="term" value="P:recombinational repair"/>
    <property type="evidence" value="ECO:0007669"/>
    <property type="project" value="TreeGrafter"/>
</dbReference>
<evidence type="ECO:0000259" key="14">
    <source>
        <dbReference type="PROSITE" id="PS51198"/>
    </source>
</evidence>
<keyword evidence="3 11" id="KW-0547">Nucleotide-binding</keyword>
<sequence>MLDGDEQENRTGDDRQPGEPARDRWPPPSARHRHKQQEQRDQRELQREHRGTSGKKAMLSERLATRRRAAAMPHACVTSPADAPAARAPGAHRPNGRRGRRFTYAKESPAAAVLTCASREPFAAAGAALRAPAALRSRRLPASPPSTATPSAIMSAGLNPAQSEAVRYLDGPCLVLAGAGSGKTRVITQKIAHLIEAKGFEPRHIAAVTFTNKAAAEMRERVGKLLEGKTLTTPGKEGRKVPVNQLTVCTFHSLGVQILRQEAEHVGLKPQFSIMDSDDCFGMIQEQIGTTDKGLIRKIQTIISLWKNGLVTPEEAMTIAANEDEHQAALVYRNYVATLHAYQAVDFDDLIRLPTELFAKNEPVRDRWQNRLRYLLIDEYQDTNACQYELLKLLAGPRAAFTAVGDDDQAIYGWRGATLENLAQLGKDFPKLHVIKLEQNYRSTVRILTAANNVIANNPKLFEKKLWSEHGMGDSITVTPCNDEEHEAESVVFRLSAHKFERRTQFRDYAILYRGNFQARIFEQVLRRERIPYVLSGGQSFFDKAEIKDLCAYLRLIANADDDPAFIRAVTTPRRGIGNTTLEALGAFAGQAKVSLFEAVYMGGIEARLSARQIEPLRIFCDFIQRLTDRADKEPATVVLDDMMEAIHYEAYLYDAYDERQAQTKWQNVLEFLEWLKRKGTKPEPDEAVDGEAEGFHNADGLADTGKNLLGLIQTVALMSMLEGKEEDPDAVRLSTVHASKGLEYPHVFLVGVEEGIMPHSGGSDDGPIDDERIEEERRLMYVAITRAQRSLHLNWCKKRKRARETIVCEQSRFIAEMGLDEAPPPTPEEAPMTPKDRLASLKALLQK</sequence>
<keyword evidence="8 11" id="KW-0413">Isomerase</keyword>
<feature type="binding site" evidence="12">
    <location>
        <begin position="177"/>
        <end position="184"/>
    </location>
    <ligand>
        <name>ATP</name>
        <dbReference type="ChEBI" id="CHEBI:30616"/>
    </ligand>
</feature>
<proteinExistence type="inferred from homology"/>
<protein>
    <recommendedName>
        <fullName evidence="11">ATP-dependent DNA helicase Rep</fullName>
        <ecNumber evidence="11">5.6.2.4</ecNumber>
    </recommendedName>
    <alternativeName>
        <fullName evidence="11">DNA 3'-5' helicase Rep</fullName>
    </alternativeName>
</protein>
<feature type="binding site" evidence="11">
    <location>
        <position position="442"/>
    </location>
    <ligand>
        <name>ATP</name>
        <dbReference type="ChEBI" id="CHEBI:30616"/>
    </ligand>
</feature>
<evidence type="ECO:0000259" key="15">
    <source>
        <dbReference type="PROSITE" id="PS51217"/>
    </source>
</evidence>
<dbReference type="PROSITE" id="PS51198">
    <property type="entry name" value="UVRD_HELICASE_ATP_BIND"/>
    <property type="match status" value="1"/>
</dbReference>
<dbReference type="PANTHER" id="PTHR11070:SF64">
    <property type="entry name" value="ATP-DEPENDENT DNA HELICASE REP"/>
    <property type="match status" value="1"/>
</dbReference>
<gene>
    <name evidence="11" type="primary">rep</name>
    <name evidence="16" type="ordered locus">BTH_I3260</name>
</gene>
<evidence type="ECO:0000256" key="3">
    <source>
        <dbReference type="ARBA" id="ARBA00022741"/>
    </source>
</evidence>
<keyword evidence="6 11" id="KW-0067">ATP-binding</keyword>
<accession>Q2STJ5</accession>
<dbReference type="InterPro" id="IPR027417">
    <property type="entry name" value="P-loop_NTPase"/>
</dbReference>
<feature type="compositionally biased region" description="Basic and acidic residues" evidence="13">
    <location>
        <begin position="36"/>
        <end position="51"/>
    </location>
</feature>
<reference evidence="16 17" key="1">
    <citation type="journal article" date="2005" name="BMC Genomics">
        <title>Bacterial genome adaptation to niches: divergence of the potential virulence genes in three Burkholderia species of different survival strategies.</title>
        <authorList>
            <person name="Kim H.S."/>
            <person name="Schell M.A."/>
            <person name="Yu Y."/>
            <person name="Ulrich R.L."/>
            <person name="Sarria S.H."/>
            <person name="Nierman W.C."/>
            <person name="DeShazer D."/>
        </authorList>
    </citation>
    <scope>NUCLEOTIDE SEQUENCE [LARGE SCALE GENOMIC DNA]</scope>
    <source>
        <strain evidence="17">ATCC 700388 / DSM 13276 / CCUG 48851 / CIP 106301 / E264</strain>
    </source>
</reference>
<dbReference type="GO" id="GO:0005829">
    <property type="term" value="C:cytosol"/>
    <property type="evidence" value="ECO:0007669"/>
    <property type="project" value="TreeGrafter"/>
</dbReference>
<dbReference type="InterPro" id="IPR005752">
    <property type="entry name" value="Helicase_Rep"/>
</dbReference>
<evidence type="ECO:0000256" key="12">
    <source>
        <dbReference type="PROSITE-ProRule" id="PRU00560"/>
    </source>
</evidence>
<evidence type="ECO:0000256" key="10">
    <source>
        <dbReference type="ARBA" id="ARBA00048988"/>
    </source>
</evidence>
<dbReference type="InterPro" id="IPR000212">
    <property type="entry name" value="DNA_helicase_UvrD/REP"/>
</dbReference>
<dbReference type="GO" id="GO:0005524">
    <property type="term" value="F:ATP binding"/>
    <property type="evidence" value="ECO:0007669"/>
    <property type="project" value="UniProtKB-UniRule"/>
</dbReference>
<keyword evidence="2 11" id="KW-0235">DNA replication</keyword>
<evidence type="ECO:0000256" key="6">
    <source>
        <dbReference type="ARBA" id="ARBA00022840"/>
    </source>
</evidence>
<keyword evidence="4 11" id="KW-0378">Hydrolase</keyword>
<dbReference type="KEGG" id="bte:BTH_I3260"/>